<dbReference type="GO" id="GO:0045277">
    <property type="term" value="C:respiratory chain complex IV"/>
    <property type="evidence" value="ECO:0007669"/>
    <property type="project" value="InterPro"/>
</dbReference>
<evidence type="ECO:0000256" key="8">
    <source>
        <dbReference type="ARBA" id="ARBA00023002"/>
    </source>
</evidence>
<dbReference type="SUPFAM" id="SSF81406">
    <property type="entry name" value="Mitochondrial cytochrome c oxidase subunit IV"/>
    <property type="match status" value="1"/>
</dbReference>
<keyword evidence="5" id="KW-0999">Mitochondrion inner membrane</keyword>
<comment type="subcellular location">
    <subcellularLocation>
        <location evidence="1">Mitochondrion inner membrane</location>
        <topology evidence="1">Single-pass membrane protein</topology>
    </subcellularLocation>
</comment>
<evidence type="ECO:0000313" key="12">
    <source>
        <dbReference type="EMBL" id="KAG0690310.1"/>
    </source>
</evidence>
<keyword evidence="9" id="KW-0496">Mitochondrion</keyword>
<dbReference type="GO" id="GO:0006123">
    <property type="term" value="P:mitochondrial electron transport, cytochrome c to oxygen"/>
    <property type="evidence" value="ECO:0007669"/>
    <property type="project" value="InterPro"/>
</dbReference>
<keyword evidence="10 11" id="KW-0472">Membrane</keyword>
<evidence type="ECO:0000256" key="10">
    <source>
        <dbReference type="ARBA" id="ARBA00023136"/>
    </source>
</evidence>
<dbReference type="OrthoDB" id="186013at2759"/>
<dbReference type="Proteomes" id="UP000697127">
    <property type="component" value="Unassembled WGS sequence"/>
</dbReference>
<dbReference type="InterPro" id="IPR004203">
    <property type="entry name" value="Cyt_c_oxidase_su4_fam"/>
</dbReference>
<sequence>MNCGKGILQGLKLQNHASKKLINSFGLLNKVRYYSNEVEVNTEHKKIVNGVEVENEEDEYYVDVTDIDSRWNTLKFESQQDIISYLNVKQEFDWNYLSLNEKKAIYYIAYGKWGARDTKVMNTSEFIFKLMTSMLLFSVLGFTFVNYSIDQQKIKELNQIEEAKTPVDKENK</sequence>
<keyword evidence="6" id="KW-0809">Transit peptide</keyword>
<dbReference type="EMBL" id="PUHW01000036">
    <property type="protein sequence ID" value="KAG0690310.1"/>
    <property type="molecule type" value="Genomic_DNA"/>
</dbReference>
<gene>
    <name evidence="12" type="ORF">C6P40_003234</name>
</gene>
<dbReference type="PANTHER" id="PTHR10707">
    <property type="entry name" value="CYTOCHROME C OXIDASE SUBUNIT IV"/>
    <property type="match status" value="1"/>
</dbReference>
<evidence type="ECO:0000256" key="2">
    <source>
        <dbReference type="ARBA" id="ARBA00004673"/>
    </source>
</evidence>
<evidence type="ECO:0000256" key="9">
    <source>
        <dbReference type="ARBA" id="ARBA00023128"/>
    </source>
</evidence>
<dbReference type="InterPro" id="IPR036639">
    <property type="entry name" value="Cyt_c_oxidase_su4_sf"/>
</dbReference>
<feature type="transmembrane region" description="Helical" evidence="11">
    <location>
        <begin position="126"/>
        <end position="149"/>
    </location>
</feature>
<keyword evidence="7 11" id="KW-1133">Transmembrane helix</keyword>
<evidence type="ECO:0000256" key="3">
    <source>
        <dbReference type="ARBA" id="ARBA00008135"/>
    </source>
</evidence>
<comment type="pathway">
    <text evidence="2">Energy metabolism; oxidative phosphorylation.</text>
</comment>
<organism evidence="12 13">
    <name type="scientific">Pichia californica</name>
    <dbReference type="NCBI Taxonomy" id="460514"/>
    <lineage>
        <taxon>Eukaryota</taxon>
        <taxon>Fungi</taxon>
        <taxon>Dikarya</taxon>
        <taxon>Ascomycota</taxon>
        <taxon>Saccharomycotina</taxon>
        <taxon>Pichiomycetes</taxon>
        <taxon>Pichiales</taxon>
        <taxon>Pichiaceae</taxon>
        <taxon>Pichia</taxon>
    </lineage>
</organism>
<evidence type="ECO:0000256" key="7">
    <source>
        <dbReference type="ARBA" id="ARBA00022989"/>
    </source>
</evidence>
<evidence type="ECO:0008006" key="14">
    <source>
        <dbReference type="Google" id="ProtNLM"/>
    </source>
</evidence>
<evidence type="ECO:0000256" key="1">
    <source>
        <dbReference type="ARBA" id="ARBA00004434"/>
    </source>
</evidence>
<evidence type="ECO:0000256" key="11">
    <source>
        <dbReference type="SAM" id="Phobius"/>
    </source>
</evidence>
<keyword evidence="13" id="KW-1185">Reference proteome</keyword>
<evidence type="ECO:0000256" key="4">
    <source>
        <dbReference type="ARBA" id="ARBA00022692"/>
    </source>
</evidence>
<keyword evidence="4 11" id="KW-0812">Transmembrane</keyword>
<evidence type="ECO:0000256" key="5">
    <source>
        <dbReference type="ARBA" id="ARBA00022792"/>
    </source>
</evidence>
<reference evidence="12" key="1">
    <citation type="submission" date="2020-11" db="EMBL/GenBank/DDBJ databases">
        <title>Kefir isolates.</title>
        <authorList>
            <person name="Marcisauskas S."/>
            <person name="Kim Y."/>
            <person name="Blasche S."/>
        </authorList>
    </citation>
    <scope>NUCLEOTIDE SEQUENCE</scope>
    <source>
        <strain evidence="12">Olga-1</strain>
    </source>
</reference>
<comment type="caution">
    <text evidence="12">The sequence shown here is derived from an EMBL/GenBank/DDBJ whole genome shotgun (WGS) entry which is preliminary data.</text>
</comment>
<keyword evidence="8" id="KW-0560">Oxidoreductase</keyword>
<dbReference type="Gene3D" id="1.10.442.10">
    <property type="entry name" value="Cytochrome c oxidase subunit IV"/>
    <property type="match status" value="1"/>
</dbReference>
<dbReference type="PANTHER" id="PTHR10707:SF10">
    <property type="entry name" value="CYTOCHROME C OXIDASE SUBUNIT 4"/>
    <property type="match status" value="1"/>
</dbReference>
<comment type="similarity">
    <text evidence="3">Belongs to the cytochrome c oxidase IV family.</text>
</comment>
<accession>A0A9P6WNN1</accession>
<dbReference type="AlphaFoldDB" id="A0A9P6WNN1"/>
<evidence type="ECO:0000256" key="6">
    <source>
        <dbReference type="ARBA" id="ARBA00022946"/>
    </source>
</evidence>
<dbReference type="GO" id="GO:0016491">
    <property type="term" value="F:oxidoreductase activity"/>
    <property type="evidence" value="ECO:0007669"/>
    <property type="project" value="UniProtKB-KW"/>
</dbReference>
<name>A0A9P6WNN1_9ASCO</name>
<proteinExistence type="inferred from homology"/>
<dbReference type="GO" id="GO:0005743">
    <property type="term" value="C:mitochondrial inner membrane"/>
    <property type="evidence" value="ECO:0007669"/>
    <property type="project" value="UniProtKB-SubCell"/>
</dbReference>
<dbReference type="Pfam" id="PF02936">
    <property type="entry name" value="COX4"/>
    <property type="match status" value="1"/>
</dbReference>
<evidence type="ECO:0000313" key="13">
    <source>
        <dbReference type="Proteomes" id="UP000697127"/>
    </source>
</evidence>
<protein>
    <recommendedName>
        <fullName evidence="14">Transmembrane protein</fullName>
    </recommendedName>
</protein>